<dbReference type="Proteomes" id="UP001608902">
    <property type="component" value="Unassembled WGS sequence"/>
</dbReference>
<evidence type="ECO:0000256" key="10">
    <source>
        <dbReference type="SAM" id="SignalP"/>
    </source>
</evidence>
<evidence type="ECO:0000256" key="6">
    <source>
        <dbReference type="ARBA" id="ARBA00023136"/>
    </source>
</evidence>
<comment type="caution">
    <text evidence="8">Lacks conserved residue(s) required for the propagation of feature annotation.</text>
</comment>
<dbReference type="InterPro" id="IPR002350">
    <property type="entry name" value="Kazal_dom"/>
</dbReference>
<feature type="transmembrane region" description="Helical" evidence="8">
    <location>
        <begin position="350"/>
        <end position="372"/>
    </location>
</feature>
<dbReference type="GO" id="GO:0005886">
    <property type="term" value="C:plasma membrane"/>
    <property type="evidence" value="ECO:0007669"/>
    <property type="project" value="UniProtKB-SubCell"/>
</dbReference>
<dbReference type="EMBL" id="JBGFUD010000107">
    <property type="protein sequence ID" value="MFH4973688.1"/>
    <property type="molecule type" value="Genomic_DNA"/>
</dbReference>
<feature type="transmembrane region" description="Helical" evidence="8">
    <location>
        <begin position="481"/>
        <end position="500"/>
    </location>
</feature>
<evidence type="ECO:0000256" key="5">
    <source>
        <dbReference type="ARBA" id="ARBA00022989"/>
    </source>
</evidence>
<keyword evidence="4 8" id="KW-0812">Transmembrane</keyword>
<keyword evidence="7" id="KW-1015">Disulfide bond</keyword>
<organism evidence="12 13">
    <name type="scientific">Gnathostoma spinigerum</name>
    <dbReference type="NCBI Taxonomy" id="75299"/>
    <lineage>
        <taxon>Eukaryota</taxon>
        <taxon>Metazoa</taxon>
        <taxon>Ecdysozoa</taxon>
        <taxon>Nematoda</taxon>
        <taxon>Chromadorea</taxon>
        <taxon>Rhabditida</taxon>
        <taxon>Spirurina</taxon>
        <taxon>Gnathostomatomorpha</taxon>
        <taxon>Gnathostomatoidea</taxon>
        <taxon>Gnathostomatidae</taxon>
        <taxon>Gnathostoma</taxon>
    </lineage>
</organism>
<keyword evidence="10" id="KW-0732">Signal</keyword>
<dbReference type="NCBIfam" id="TIGR00805">
    <property type="entry name" value="oat"/>
    <property type="match status" value="1"/>
</dbReference>
<comment type="similarity">
    <text evidence="2 8">Belongs to the organo anion transporter (TC 2.A.60) family.</text>
</comment>
<feature type="chain" id="PRO_5044858045" description="Solute carrier organic anion transporter family member" evidence="10">
    <location>
        <begin position="26"/>
        <end position="795"/>
    </location>
</feature>
<evidence type="ECO:0000313" key="13">
    <source>
        <dbReference type="Proteomes" id="UP001608902"/>
    </source>
</evidence>
<dbReference type="GO" id="GO:0006811">
    <property type="term" value="P:monoatomic ion transport"/>
    <property type="evidence" value="ECO:0007669"/>
    <property type="project" value="UniProtKB-KW"/>
</dbReference>
<keyword evidence="13" id="KW-1185">Reference proteome</keyword>
<evidence type="ECO:0000256" key="7">
    <source>
        <dbReference type="ARBA" id="ARBA00023157"/>
    </source>
</evidence>
<feature type="compositionally biased region" description="Basic and acidic residues" evidence="9">
    <location>
        <begin position="774"/>
        <end position="795"/>
    </location>
</feature>
<evidence type="ECO:0000256" key="1">
    <source>
        <dbReference type="ARBA" id="ARBA00004651"/>
    </source>
</evidence>
<proteinExistence type="inferred from homology"/>
<feature type="transmembrane region" description="Helical" evidence="8">
    <location>
        <begin position="268"/>
        <end position="290"/>
    </location>
</feature>
<comment type="caution">
    <text evidence="12">The sequence shown here is derived from an EMBL/GenBank/DDBJ whole genome shotgun (WGS) entry which is preliminary data.</text>
</comment>
<dbReference type="Pfam" id="PF03137">
    <property type="entry name" value="OATP"/>
    <property type="match status" value="2"/>
</dbReference>
<feature type="transmembrane region" description="Helical" evidence="8">
    <location>
        <begin position="632"/>
        <end position="659"/>
    </location>
</feature>
<sequence length="795" mass="87940">MHSGFKRTLLLLFLCSALFFFESSGGSFLISSLQNIERQFQIPSKISGFLLGATEFGYIPTIVIISYIGSRLNRARCLAYAGILMAVSYILISSPNFVFRATPYAVGTNHIQNALKPSSELLKPNVTLLELLNYAPLQNEIPLYLRWRLFERLQNRASLSRRTANNWSDSLAFMDTDMTSLYLAEKKLKKEIVKGVMEFVNGTGSAEALRRLMSAYPVAMNFHLNENSRLVERAVSTSVEFCSSFVNELREHKKLEECNMTVRSEGPLGLMFVGLVMLGISRTAPWTLGIPLLDDNVPKSQLPIYFTGVSLIRILGPVSGYAIGSVCNKIYYDYDAPDGLSASDPSWIGAWWLGFLVLSVLTFIPAMVLCLLSNRYDHLEKKTTAISICDHKDISVDLKKNGSWQVSIRPSSGEFRDKSNYKSTTGMETKNIPLALLHSKIFVGSVIARLLDQFAFRGYTSFVPKYLEYHYGIPQFRSNQLIAIFGVVGFAIGASSGGFLTKRFMFKGRNAAVFVFIMSSVHTICILLKAFLGCHSMVTTVGQTGQALNFNYTTTCNSECGCSQAALAPVCDQFGMTFFSACHAGCKKIISLVDFLVLRIRPDTTDLQFTDCACSPGQILARLNCHDDCFSAIVAFFALGTLGSMANGICLVPATLLLLRSVPHSLRSIGLGVQGFFVALLGTLPAPFVWGALVDTACILWTSSCNHQHGACSIYDPTSLRYRMHFTYVLLKVLSLSADIFIIYHANDVVLMSEADDKAIGDKSTHQTVNDGNEQWKDGDRKPTGACRRDKSQRM</sequence>
<feature type="signal peptide" evidence="10">
    <location>
        <begin position="1"/>
        <end position="25"/>
    </location>
</feature>
<evidence type="ECO:0000256" key="9">
    <source>
        <dbReference type="SAM" id="MobiDB-lite"/>
    </source>
</evidence>
<keyword evidence="8" id="KW-0406">Ion transport</keyword>
<dbReference type="AlphaFoldDB" id="A0ABD6E230"/>
<feature type="transmembrane region" description="Helical" evidence="8">
    <location>
        <begin position="302"/>
        <end position="323"/>
    </location>
</feature>
<keyword evidence="6 8" id="KW-0472">Membrane</keyword>
<evidence type="ECO:0000256" key="4">
    <source>
        <dbReference type="ARBA" id="ARBA00022692"/>
    </source>
</evidence>
<reference evidence="12 13" key="1">
    <citation type="submission" date="2024-08" db="EMBL/GenBank/DDBJ databases">
        <title>Gnathostoma spinigerum genome.</title>
        <authorList>
            <person name="Gonzalez-Bertolin B."/>
            <person name="Monzon S."/>
            <person name="Zaballos A."/>
            <person name="Jimenez P."/>
            <person name="Dekumyoy P."/>
            <person name="Varona S."/>
            <person name="Cuesta I."/>
            <person name="Sumanam S."/>
            <person name="Adisakwattana P."/>
            <person name="Gasser R.B."/>
            <person name="Hernandez-Gonzalez A."/>
            <person name="Young N.D."/>
            <person name="Perteguer M.J."/>
        </authorList>
    </citation>
    <scope>NUCLEOTIDE SEQUENCE [LARGE SCALE GENOMIC DNA]</scope>
    <source>
        <strain evidence="12">AL3</strain>
        <tissue evidence="12">Liver</tissue>
    </source>
</reference>
<dbReference type="Pfam" id="PF07648">
    <property type="entry name" value="Kazal_2"/>
    <property type="match status" value="1"/>
</dbReference>
<dbReference type="Gene3D" id="1.20.1250.20">
    <property type="entry name" value="MFS general substrate transporter like domains"/>
    <property type="match status" value="2"/>
</dbReference>
<keyword evidence="3" id="KW-1003">Cell membrane</keyword>
<evidence type="ECO:0000256" key="3">
    <source>
        <dbReference type="ARBA" id="ARBA00022475"/>
    </source>
</evidence>
<keyword evidence="8" id="KW-0813">Transport</keyword>
<feature type="transmembrane region" description="Helical" evidence="8">
    <location>
        <begin position="77"/>
        <end position="99"/>
    </location>
</feature>
<dbReference type="SUPFAM" id="SSF103473">
    <property type="entry name" value="MFS general substrate transporter"/>
    <property type="match status" value="2"/>
</dbReference>
<feature type="domain" description="Kazal-like" evidence="11">
    <location>
        <begin position="557"/>
        <end position="588"/>
    </location>
</feature>
<feature type="region of interest" description="Disordered" evidence="9">
    <location>
        <begin position="762"/>
        <end position="795"/>
    </location>
</feature>
<evidence type="ECO:0000256" key="2">
    <source>
        <dbReference type="ARBA" id="ARBA00009657"/>
    </source>
</evidence>
<dbReference type="InterPro" id="IPR004156">
    <property type="entry name" value="OATP"/>
</dbReference>
<dbReference type="SUPFAM" id="SSF100895">
    <property type="entry name" value="Kazal-type serine protease inhibitors"/>
    <property type="match status" value="1"/>
</dbReference>
<dbReference type="InterPro" id="IPR036259">
    <property type="entry name" value="MFS_trans_sf"/>
</dbReference>
<dbReference type="InterPro" id="IPR036058">
    <property type="entry name" value="Kazal_dom_sf"/>
</dbReference>
<evidence type="ECO:0000256" key="8">
    <source>
        <dbReference type="RuleBase" id="RU362056"/>
    </source>
</evidence>
<gene>
    <name evidence="12" type="ORF">AB6A40_000397</name>
</gene>
<comment type="subcellular location">
    <subcellularLocation>
        <location evidence="1 8">Cell membrane</location>
        <topology evidence="1 8">Multi-pass membrane protein</topology>
    </subcellularLocation>
</comment>
<protein>
    <recommendedName>
        <fullName evidence="8">Solute carrier organic anion transporter family member</fullName>
    </recommendedName>
</protein>
<evidence type="ECO:0000313" key="12">
    <source>
        <dbReference type="EMBL" id="MFH4973688.1"/>
    </source>
</evidence>
<feature type="transmembrane region" description="Helical" evidence="8">
    <location>
        <begin position="49"/>
        <end position="70"/>
    </location>
</feature>
<dbReference type="PANTHER" id="PTHR11388:SF76">
    <property type="entry name" value="SOLUTE CARRIER ORGANIC ANION TRANSPORTER FAMILY MEMBER"/>
    <property type="match status" value="1"/>
</dbReference>
<dbReference type="CDD" id="cd17336">
    <property type="entry name" value="MFS_SLCO_OATP"/>
    <property type="match status" value="1"/>
</dbReference>
<feature type="transmembrane region" description="Helical" evidence="8">
    <location>
        <begin position="512"/>
        <end position="532"/>
    </location>
</feature>
<accession>A0ABD6E230</accession>
<keyword evidence="5 8" id="KW-1133">Transmembrane helix</keyword>
<name>A0ABD6E230_9BILA</name>
<feature type="transmembrane region" description="Helical" evidence="8">
    <location>
        <begin position="671"/>
        <end position="693"/>
    </location>
</feature>
<evidence type="ECO:0000259" key="11">
    <source>
        <dbReference type="Pfam" id="PF07648"/>
    </source>
</evidence>
<dbReference type="PANTHER" id="PTHR11388">
    <property type="entry name" value="ORGANIC ANION TRANSPORTER"/>
    <property type="match status" value="1"/>
</dbReference>